<dbReference type="EMBL" id="FNEK01000008">
    <property type="protein sequence ID" value="SDI84569.1"/>
    <property type="molecule type" value="Genomic_DNA"/>
</dbReference>
<gene>
    <name evidence="3" type="ORF">SAMN04488026_10085</name>
</gene>
<feature type="compositionally biased region" description="Basic and acidic residues" evidence="1">
    <location>
        <begin position="96"/>
        <end position="111"/>
    </location>
</feature>
<accession>A0A1G8NWG0</accession>
<keyword evidence="2" id="KW-0812">Transmembrane</keyword>
<feature type="transmembrane region" description="Helical" evidence="2">
    <location>
        <begin position="6"/>
        <end position="26"/>
    </location>
</feature>
<dbReference type="NCBIfam" id="NF009314">
    <property type="entry name" value="PRK12674.1-2"/>
    <property type="match status" value="1"/>
</dbReference>
<dbReference type="PANTHER" id="PTHR34703:SF1">
    <property type="entry name" value="ANTIPORTER SUBUNIT MNHG2-RELATED"/>
    <property type="match status" value="1"/>
</dbReference>
<name>A0A1G8NWG0_9RHOB</name>
<proteinExistence type="predicted"/>
<reference evidence="3 4" key="1">
    <citation type="submission" date="2016-10" db="EMBL/GenBank/DDBJ databases">
        <authorList>
            <person name="de Groot N.N."/>
        </authorList>
    </citation>
    <scope>NUCLEOTIDE SEQUENCE [LARGE SCALE GENOMIC DNA]</scope>
    <source>
        <strain evidence="3 4">DSM 25294</strain>
    </source>
</reference>
<keyword evidence="2" id="KW-1133">Transmembrane helix</keyword>
<keyword evidence="2" id="KW-0472">Membrane</keyword>
<dbReference type="AlphaFoldDB" id="A0A1G8NWG0"/>
<feature type="region of interest" description="Disordered" evidence="1">
    <location>
        <begin position="89"/>
        <end position="111"/>
    </location>
</feature>
<keyword evidence="4" id="KW-1185">Reference proteome</keyword>
<organism evidence="3 4">
    <name type="scientific">Aliiruegeria lutimaris</name>
    <dbReference type="NCBI Taxonomy" id="571298"/>
    <lineage>
        <taxon>Bacteria</taxon>
        <taxon>Pseudomonadati</taxon>
        <taxon>Pseudomonadota</taxon>
        <taxon>Alphaproteobacteria</taxon>
        <taxon>Rhodobacterales</taxon>
        <taxon>Roseobacteraceae</taxon>
        <taxon>Aliiruegeria</taxon>
    </lineage>
</organism>
<dbReference type="GO" id="GO:0015385">
    <property type="term" value="F:sodium:proton antiporter activity"/>
    <property type="evidence" value="ECO:0007669"/>
    <property type="project" value="TreeGrafter"/>
</dbReference>
<dbReference type="NCBIfam" id="TIGR01300">
    <property type="entry name" value="CPA3_mnhG_phaG"/>
    <property type="match status" value="1"/>
</dbReference>
<dbReference type="RefSeq" id="WP_093151201.1">
    <property type="nucleotide sequence ID" value="NZ_FNEK01000008.1"/>
</dbReference>
<dbReference type="STRING" id="571298.SAMN04488026_10085"/>
<dbReference type="Proteomes" id="UP000199382">
    <property type="component" value="Unassembled WGS sequence"/>
</dbReference>
<feature type="transmembrane region" description="Helical" evidence="2">
    <location>
        <begin position="38"/>
        <end position="59"/>
    </location>
</feature>
<evidence type="ECO:0000256" key="2">
    <source>
        <dbReference type="SAM" id="Phobius"/>
    </source>
</evidence>
<dbReference type="Pfam" id="PF03334">
    <property type="entry name" value="PhaG_MnhG_YufB"/>
    <property type="match status" value="1"/>
</dbReference>
<sequence>MIVLTALGVATMSIGTVFLALAGLGLRRMPDTYTRIQAGTKATTLGTILALVGAALIMPEWTVKLALIALFLMFTNPLSSQVLARAAHRAGVPATRETRTDALAEDKEGLA</sequence>
<dbReference type="InterPro" id="IPR005133">
    <property type="entry name" value="PhaG_MnhG_YufB"/>
</dbReference>
<evidence type="ECO:0000256" key="1">
    <source>
        <dbReference type="SAM" id="MobiDB-lite"/>
    </source>
</evidence>
<dbReference type="PANTHER" id="PTHR34703">
    <property type="entry name" value="ANTIPORTER SUBUNIT MNHG2-RELATED"/>
    <property type="match status" value="1"/>
</dbReference>
<dbReference type="OrthoDB" id="4427992at2"/>
<evidence type="ECO:0000313" key="3">
    <source>
        <dbReference type="EMBL" id="SDI84569.1"/>
    </source>
</evidence>
<evidence type="ECO:0000313" key="4">
    <source>
        <dbReference type="Proteomes" id="UP000199382"/>
    </source>
</evidence>
<protein>
    <submittedName>
        <fullName evidence="3">Multicomponent Na+:H+ antiporter subunit G</fullName>
    </submittedName>
</protein>